<dbReference type="Gene3D" id="3.30.530.20">
    <property type="match status" value="1"/>
</dbReference>
<accession>A0ABR9B3F7</accession>
<dbReference type="InterPro" id="IPR013538">
    <property type="entry name" value="ASHA1/2-like_C"/>
</dbReference>
<organism evidence="3 4">
    <name type="scientific">Paenibacillus arenosi</name>
    <dbReference type="NCBI Taxonomy" id="2774142"/>
    <lineage>
        <taxon>Bacteria</taxon>
        <taxon>Bacillati</taxon>
        <taxon>Bacillota</taxon>
        <taxon>Bacilli</taxon>
        <taxon>Bacillales</taxon>
        <taxon>Paenibacillaceae</taxon>
        <taxon>Paenibacillus</taxon>
    </lineage>
</organism>
<dbReference type="Proteomes" id="UP000634529">
    <property type="component" value="Unassembled WGS sequence"/>
</dbReference>
<feature type="domain" description="Activator of Hsp90 ATPase homologue 1/2-like C-terminal" evidence="2">
    <location>
        <begin position="25"/>
        <end position="161"/>
    </location>
</feature>
<dbReference type="Pfam" id="PF08327">
    <property type="entry name" value="AHSA1"/>
    <property type="match status" value="1"/>
</dbReference>
<comment type="caution">
    <text evidence="3">The sequence shown here is derived from an EMBL/GenBank/DDBJ whole genome shotgun (WGS) entry which is preliminary data.</text>
</comment>
<keyword evidence="4" id="KW-1185">Reference proteome</keyword>
<gene>
    <name evidence="3" type="ORF">IFO66_21685</name>
</gene>
<protein>
    <submittedName>
        <fullName evidence="3">SRPBCC domain-containing protein</fullName>
    </submittedName>
</protein>
<evidence type="ECO:0000313" key="3">
    <source>
        <dbReference type="EMBL" id="MBD8500904.1"/>
    </source>
</evidence>
<evidence type="ECO:0000259" key="2">
    <source>
        <dbReference type="Pfam" id="PF08327"/>
    </source>
</evidence>
<evidence type="ECO:0000313" key="4">
    <source>
        <dbReference type="Proteomes" id="UP000634529"/>
    </source>
</evidence>
<evidence type="ECO:0000256" key="1">
    <source>
        <dbReference type="ARBA" id="ARBA00006817"/>
    </source>
</evidence>
<dbReference type="EMBL" id="JACYTN010000031">
    <property type="protein sequence ID" value="MBD8500904.1"/>
    <property type="molecule type" value="Genomic_DNA"/>
</dbReference>
<name>A0ABR9B3F7_9BACL</name>
<reference evidence="3 4" key="1">
    <citation type="submission" date="2020-09" db="EMBL/GenBank/DDBJ databases">
        <title>Paenibacillus sp. CAU 1523 isolated from sand of Haeundae Beach.</title>
        <authorList>
            <person name="Kim W."/>
        </authorList>
    </citation>
    <scope>NUCLEOTIDE SEQUENCE [LARGE SCALE GENOMIC DNA]</scope>
    <source>
        <strain evidence="3 4">CAU 1523</strain>
    </source>
</reference>
<sequence length="164" mass="19073">MNRKTTIIKNHERRELIVERLVAIPRTIAWQGWTKPEHITHWWGPRNWTATVYEMDVRPQGVWRYRLDANDGTGTVFCQAVYSEVVELSKLVYVDSMTDENWNAMDGSDMLTTVTFSDTEQGTKVSITTHFASVKQLEEAEAMGMIEGYTDTLERLEEYLQLHQ</sequence>
<dbReference type="InterPro" id="IPR023393">
    <property type="entry name" value="START-like_dom_sf"/>
</dbReference>
<proteinExistence type="inferred from homology"/>
<dbReference type="SUPFAM" id="SSF55961">
    <property type="entry name" value="Bet v1-like"/>
    <property type="match status" value="1"/>
</dbReference>
<comment type="similarity">
    <text evidence="1">Belongs to the AHA1 family.</text>
</comment>